<reference evidence="8" key="1">
    <citation type="submission" date="2018-06" db="EMBL/GenBank/DDBJ databases">
        <title>Genome assembly of Danube salmon.</title>
        <authorList>
            <person name="Macqueen D.J."/>
            <person name="Gundappa M.K."/>
        </authorList>
    </citation>
    <scope>NUCLEOTIDE SEQUENCE [LARGE SCALE GENOMIC DNA]</scope>
</reference>
<evidence type="ECO:0000313" key="8">
    <source>
        <dbReference type="Proteomes" id="UP000314982"/>
    </source>
</evidence>
<feature type="compositionally biased region" description="Basic and acidic residues" evidence="5">
    <location>
        <begin position="180"/>
        <end position="189"/>
    </location>
</feature>
<feature type="domain" description="Notch ligand N-terminal" evidence="6">
    <location>
        <begin position="56"/>
        <end position="160"/>
    </location>
</feature>
<evidence type="ECO:0000259" key="6">
    <source>
        <dbReference type="Pfam" id="PF07657"/>
    </source>
</evidence>
<dbReference type="GeneTree" id="ENSGT00940000166445"/>
<sequence>MERERAHGRKLVDCCSGGARSSARTEMGGDPRQRQQWTVIFLVALALQPQAVCAVGMFELQIRHFQNPQGVLQSGECCDLQATEGQRCSLRDQCDTFFKACLKEYQARVVPTGACTFGVGSTTVLGGNTQSLRHRGHDGGGGGDGTTGDIVIPFKYAWPSRGVTAHPSSPLGGHPAHNARRGDLHGSHW</sequence>
<dbReference type="Ensembl" id="ENSHHUT00000059005.1">
    <property type="protein sequence ID" value="ENSHHUP00000057043.1"/>
    <property type="gene ID" value="ENSHHUG00000034026.1"/>
</dbReference>
<evidence type="ECO:0000256" key="1">
    <source>
        <dbReference type="ARBA" id="ARBA00022536"/>
    </source>
</evidence>
<dbReference type="InterPro" id="IPR011651">
    <property type="entry name" value="Notch_ligand_N"/>
</dbReference>
<dbReference type="GO" id="GO:0016020">
    <property type="term" value="C:membrane"/>
    <property type="evidence" value="ECO:0007669"/>
    <property type="project" value="UniProtKB-SubCell"/>
</dbReference>
<name>A0A4W5P4M7_9TELE</name>
<protein>
    <recommendedName>
        <fullName evidence="6">Notch ligand N-terminal domain-containing protein</fullName>
    </recommendedName>
</protein>
<evidence type="ECO:0000256" key="4">
    <source>
        <dbReference type="ARBA" id="ARBA00022989"/>
    </source>
</evidence>
<keyword evidence="4" id="KW-1133">Transmembrane helix</keyword>
<evidence type="ECO:0000313" key="7">
    <source>
        <dbReference type="Ensembl" id="ENSHHUP00000057043.1"/>
    </source>
</evidence>
<dbReference type="STRING" id="62062.ENSHHUP00000057043"/>
<keyword evidence="8" id="KW-1185">Reference proteome</keyword>
<dbReference type="Pfam" id="PF07657">
    <property type="entry name" value="MNNL"/>
    <property type="match status" value="1"/>
</dbReference>
<evidence type="ECO:0000256" key="3">
    <source>
        <dbReference type="ARBA" id="ARBA00022737"/>
    </source>
</evidence>
<organism evidence="7 8">
    <name type="scientific">Hucho hucho</name>
    <name type="common">huchen</name>
    <dbReference type="NCBI Taxonomy" id="62062"/>
    <lineage>
        <taxon>Eukaryota</taxon>
        <taxon>Metazoa</taxon>
        <taxon>Chordata</taxon>
        <taxon>Craniata</taxon>
        <taxon>Vertebrata</taxon>
        <taxon>Euteleostomi</taxon>
        <taxon>Actinopterygii</taxon>
        <taxon>Neopterygii</taxon>
        <taxon>Teleostei</taxon>
        <taxon>Protacanthopterygii</taxon>
        <taxon>Salmoniformes</taxon>
        <taxon>Salmonidae</taxon>
        <taxon>Salmoninae</taxon>
        <taxon>Hucho</taxon>
    </lineage>
</organism>
<dbReference type="GO" id="GO:0007219">
    <property type="term" value="P:Notch signaling pathway"/>
    <property type="evidence" value="ECO:0007669"/>
    <property type="project" value="InterPro"/>
</dbReference>
<keyword evidence="3" id="KW-0677">Repeat</keyword>
<proteinExistence type="predicted"/>
<reference evidence="7" key="3">
    <citation type="submission" date="2025-09" db="UniProtKB">
        <authorList>
            <consortium name="Ensembl"/>
        </authorList>
    </citation>
    <scope>IDENTIFICATION</scope>
</reference>
<evidence type="ECO:0000256" key="5">
    <source>
        <dbReference type="SAM" id="MobiDB-lite"/>
    </source>
</evidence>
<reference evidence="7" key="2">
    <citation type="submission" date="2025-08" db="UniProtKB">
        <authorList>
            <consortium name="Ensembl"/>
        </authorList>
    </citation>
    <scope>IDENTIFICATION</scope>
</reference>
<evidence type="ECO:0000256" key="2">
    <source>
        <dbReference type="ARBA" id="ARBA00022692"/>
    </source>
</evidence>
<accession>A0A4W5P4M7</accession>
<keyword evidence="1" id="KW-0245">EGF-like domain</keyword>
<keyword evidence="4" id="KW-0472">Membrane</keyword>
<keyword evidence="2" id="KW-0812">Transmembrane</keyword>
<feature type="region of interest" description="Disordered" evidence="5">
    <location>
        <begin position="164"/>
        <end position="189"/>
    </location>
</feature>
<dbReference type="AlphaFoldDB" id="A0A4W5P4M7"/>
<dbReference type="Gene3D" id="2.60.40.3510">
    <property type="match status" value="1"/>
</dbReference>
<dbReference type="Proteomes" id="UP000314982">
    <property type="component" value="Unassembled WGS sequence"/>
</dbReference>